<organism evidence="3 4">
    <name type="scientific">Actinomadura algeriensis</name>
    <dbReference type="NCBI Taxonomy" id="1679523"/>
    <lineage>
        <taxon>Bacteria</taxon>
        <taxon>Bacillati</taxon>
        <taxon>Actinomycetota</taxon>
        <taxon>Actinomycetes</taxon>
        <taxon>Streptosporangiales</taxon>
        <taxon>Thermomonosporaceae</taxon>
        <taxon>Actinomadura</taxon>
    </lineage>
</organism>
<evidence type="ECO:0008006" key="5">
    <source>
        <dbReference type="Google" id="ProtNLM"/>
    </source>
</evidence>
<evidence type="ECO:0000256" key="2">
    <source>
        <dbReference type="SAM" id="SignalP"/>
    </source>
</evidence>
<feature type="signal peptide" evidence="2">
    <location>
        <begin position="1"/>
        <end position="19"/>
    </location>
</feature>
<feature type="region of interest" description="Disordered" evidence="1">
    <location>
        <begin position="54"/>
        <end position="75"/>
    </location>
</feature>
<accession>A0ABR9JJC2</accession>
<evidence type="ECO:0000256" key="1">
    <source>
        <dbReference type="SAM" id="MobiDB-lite"/>
    </source>
</evidence>
<evidence type="ECO:0000313" key="3">
    <source>
        <dbReference type="EMBL" id="MBE1530647.1"/>
    </source>
</evidence>
<comment type="caution">
    <text evidence="3">The sequence shown here is derived from an EMBL/GenBank/DDBJ whole genome shotgun (WGS) entry which is preliminary data.</text>
</comment>
<dbReference type="PROSITE" id="PS51257">
    <property type="entry name" value="PROKAR_LIPOPROTEIN"/>
    <property type="match status" value="1"/>
</dbReference>
<reference evidence="3 4" key="1">
    <citation type="submission" date="2020-10" db="EMBL/GenBank/DDBJ databases">
        <title>Sequencing the genomes of 1000 actinobacteria strains.</title>
        <authorList>
            <person name="Klenk H.-P."/>
        </authorList>
    </citation>
    <scope>NUCLEOTIDE SEQUENCE [LARGE SCALE GENOMIC DNA]</scope>
    <source>
        <strain evidence="3 4">DSM 46744</strain>
    </source>
</reference>
<dbReference type="RefSeq" id="WP_192757633.1">
    <property type="nucleotide sequence ID" value="NZ_JADBDZ010000001.1"/>
</dbReference>
<feature type="chain" id="PRO_5045602774" description="DUF732 domain-containing protein" evidence="2">
    <location>
        <begin position="20"/>
        <end position="165"/>
    </location>
</feature>
<gene>
    <name evidence="3" type="ORF">H4W34_000480</name>
</gene>
<proteinExistence type="predicted"/>
<name>A0ABR9JJC2_9ACTN</name>
<sequence length="165" mass="17010">MKKLILVAAALLVAMFALTACGGDESDGGGSGANSQADQELRQKFETCMKEHGVELPGVPAGGKDSGQEVAPISGSSAEIEAARAACAKYAPSQDANEDITEADQDRALKKAECLRKQGINAKDPEPGTIEITVEETGTTREKLVAAFSTCNKQFPGPSGPASAN</sequence>
<dbReference type="Proteomes" id="UP000627838">
    <property type="component" value="Unassembled WGS sequence"/>
</dbReference>
<keyword evidence="2" id="KW-0732">Signal</keyword>
<evidence type="ECO:0000313" key="4">
    <source>
        <dbReference type="Proteomes" id="UP000627838"/>
    </source>
</evidence>
<keyword evidence="4" id="KW-1185">Reference proteome</keyword>
<dbReference type="EMBL" id="JADBDZ010000001">
    <property type="protein sequence ID" value="MBE1530647.1"/>
    <property type="molecule type" value="Genomic_DNA"/>
</dbReference>
<protein>
    <recommendedName>
        <fullName evidence="5">DUF732 domain-containing protein</fullName>
    </recommendedName>
</protein>